<evidence type="ECO:0000259" key="1">
    <source>
        <dbReference type="Pfam" id="PF09994"/>
    </source>
</evidence>
<dbReference type="AlphaFoldDB" id="A0A8H3WC55"/>
<evidence type="ECO:0000313" key="3">
    <source>
        <dbReference type="Proteomes" id="UP000434172"/>
    </source>
</evidence>
<comment type="caution">
    <text evidence="2">The sequence shown here is derived from an EMBL/GenBank/DDBJ whole genome shotgun (WGS) entry which is preliminary data.</text>
</comment>
<feature type="domain" description="T6SS Phospholipase effector Tle1-like catalytic" evidence="1">
    <location>
        <begin position="12"/>
        <end position="141"/>
    </location>
</feature>
<dbReference type="Pfam" id="PF09994">
    <property type="entry name" value="T6SS_Tle1-like_cat"/>
    <property type="match status" value="1"/>
</dbReference>
<proteinExistence type="predicted"/>
<dbReference type="PANTHER" id="PTHR33840:SF1">
    <property type="entry name" value="TLE1 PHOSPHOLIPASE DOMAIN-CONTAINING PROTEIN"/>
    <property type="match status" value="1"/>
</dbReference>
<dbReference type="InterPro" id="IPR018712">
    <property type="entry name" value="Tle1-like_cat"/>
</dbReference>
<sequence>MYDPGVESSDTYVDKFTSGLLHPEYQREVSNFICANYVDGDDIILIGFTRGTFTARSIVDMIATVGLLRPSGPGYICAVFEDDESMTDVNRDLTLFLDPQALPYDSEEGKAKREHKYQDVTAEIKIKAIGMCDQLSSVGVEFNPRHVEAIFNQGLRYSAGHTFSYVPQGSWVLWLSAKKFLPWAKPEICAAKISSVKRDAAECIGKDSHPAGSEKDLWKLARPWNQDSDEALLNTNERILSSVRVRLACQGLALDDAEIWDCKPLTRAADGSALWKLERGSGLTASELDQTKSFRPRESDLGTGEFDGKLYPVGDRDGQWRCVLVDKRRGAVSLKEVLPEESVTGYWERYLLALTAGKPGVWRWAEDNPPLDAAGSKA</sequence>
<protein>
    <recommendedName>
        <fullName evidence="1">T6SS Phospholipase effector Tle1-like catalytic domain-containing protein</fullName>
    </recommendedName>
</protein>
<gene>
    <name evidence="2" type="ORF">GQ607_007600</name>
</gene>
<reference evidence="2 3" key="1">
    <citation type="submission" date="2019-12" db="EMBL/GenBank/DDBJ databases">
        <title>A genome sequence resource for the geographically widespread anthracnose pathogen Colletotrichum asianum.</title>
        <authorList>
            <person name="Meng Y."/>
        </authorList>
    </citation>
    <scope>NUCLEOTIDE SEQUENCE [LARGE SCALE GENOMIC DNA]</scope>
    <source>
        <strain evidence="2 3">ICMP 18580</strain>
    </source>
</reference>
<name>A0A8H3WC55_9PEZI</name>
<dbReference type="EMBL" id="WOWK01000038">
    <property type="protein sequence ID" value="KAF0325273.1"/>
    <property type="molecule type" value="Genomic_DNA"/>
</dbReference>
<keyword evidence="3" id="KW-1185">Reference proteome</keyword>
<evidence type="ECO:0000313" key="2">
    <source>
        <dbReference type="EMBL" id="KAF0325273.1"/>
    </source>
</evidence>
<organism evidence="2 3">
    <name type="scientific">Colletotrichum asianum</name>
    <dbReference type="NCBI Taxonomy" id="702518"/>
    <lineage>
        <taxon>Eukaryota</taxon>
        <taxon>Fungi</taxon>
        <taxon>Dikarya</taxon>
        <taxon>Ascomycota</taxon>
        <taxon>Pezizomycotina</taxon>
        <taxon>Sordariomycetes</taxon>
        <taxon>Hypocreomycetidae</taxon>
        <taxon>Glomerellales</taxon>
        <taxon>Glomerellaceae</taxon>
        <taxon>Colletotrichum</taxon>
        <taxon>Colletotrichum gloeosporioides species complex</taxon>
    </lineage>
</organism>
<dbReference type="PANTHER" id="PTHR33840">
    <property type="match status" value="1"/>
</dbReference>
<accession>A0A8H3WC55</accession>
<dbReference type="Proteomes" id="UP000434172">
    <property type="component" value="Unassembled WGS sequence"/>
</dbReference>
<dbReference type="OrthoDB" id="4849836at2759"/>